<evidence type="ECO:0000256" key="1">
    <source>
        <dbReference type="SAM" id="Phobius"/>
    </source>
</evidence>
<dbReference type="InterPro" id="IPR025498">
    <property type="entry name" value="DUF4389"/>
</dbReference>
<protein>
    <recommendedName>
        <fullName evidence="3">DUF4389 domain-containing protein</fullName>
    </recommendedName>
</protein>
<keyword evidence="1" id="KW-0472">Membrane</keyword>
<dbReference type="AlphaFoldDB" id="A0A3B0ZAK3"/>
<name>A0A3B0ZAK3_9ZZZZ</name>
<keyword evidence="1" id="KW-1133">Transmembrane helix</keyword>
<evidence type="ECO:0008006" key="3">
    <source>
        <dbReference type="Google" id="ProtNLM"/>
    </source>
</evidence>
<proteinExistence type="predicted"/>
<gene>
    <name evidence="2" type="ORF">MNBD_GAMMA16-409</name>
</gene>
<sequence length="74" mass="8449">MVLFSIVLSVAKVVTIAVMAFQFLSVLFTRSTNQQLQTLGKSLSTYHYQIIIFLTFNSEVLPYPFTDWPKGVMK</sequence>
<dbReference type="EMBL" id="UOFO01000003">
    <property type="protein sequence ID" value="VAW83299.1"/>
    <property type="molecule type" value="Genomic_DNA"/>
</dbReference>
<keyword evidence="1" id="KW-0812">Transmembrane</keyword>
<accession>A0A3B0ZAK3</accession>
<reference evidence="2" key="1">
    <citation type="submission" date="2018-06" db="EMBL/GenBank/DDBJ databases">
        <authorList>
            <person name="Zhirakovskaya E."/>
        </authorList>
    </citation>
    <scope>NUCLEOTIDE SEQUENCE</scope>
</reference>
<feature type="transmembrane region" description="Helical" evidence="1">
    <location>
        <begin position="6"/>
        <end position="28"/>
    </location>
</feature>
<evidence type="ECO:0000313" key="2">
    <source>
        <dbReference type="EMBL" id="VAW83299.1"/>
    </source>
</evidence>
<organism evidence="2">
    <name type="scientific">hydrothermal vent metagenome</name>
    <dbReference type="NCBI Taxonomy" id="652676"/>
    <lineage>
        <taxon>unclassified sequences</taxon>
        <taxon>metagenomes</taxon>
        <taxon>ecological metagenomes</taxon>
    </lineage>
</organism>
<dbReference type="Pfam" id="PF14333">
    <property type="entry name" value="DUF4389"/>
    <property type="match status" value="1"/>
</dbReference>